<organism evidence="1 2">
    <name type="scientific">Monilinia fructigena</name>
    <dbReference type="NCBI Taxonomy" id="38457"/>
    <lineage>
        <taxon>Eukaryota</taxon>
        <taxon>Fungi</taxon>
        <taxon>Dikarya</taxon>
        <taxon>Ascomycota</taxon>
        <taxon>Pezizomycotina</taxon>
        <taxon>Leotiomycetes</taxon>
        <taxon>Helotiales</taxon>
        <taxon>Sclerotiniaceae</taxon>
        <taxon>Monilinia</taxon>
    </lineage>
</organism>
<dbReference type="Proteomes" id="UP000249056">
    <property type="component" value="Unassembled WGS sequence"/>
</dbReference>
<keyword evidence="2" id="KW-1185">Reference proteome</keyword>
<proteinExistence type="predicted"/>
<dbReference type="EMBL" id="QKRW01000002">
    <property type="protein sequence ID" value="RAL68201.1"/>
    <property type="molecule type" value="Genomic_DNA"/>
</dbReference>
<accession>A0A395J792</accession>
<evidence type="ECO:0000313" key="2">
    <source>
        <dbReference type="Proteomes" id="UP000249056"/>
    </source>
</evidence>
<name>A0A395J792_9HELO</name>
<comment type="caution">
    <text evidence="1">The sequence shown here is derived from an EMBL/GenBank/DDBJ whole genome shotgun (WGS) entry which is preliminary data.</text>
</comment>
<evidence type="ECO:0000313" key="1">
    <source>
        <dbReference type="EMBL" id="RAL68201.1"/>
    </source>
</evidence>
<dbReference type="AlphaFoldDB" id="A0A395J792"/>
<gene>
    <name evidence="1" type="ORF">DID88_008907</name>
</gene>
<sequence>MDSNDHGKGHQYMEKNGRANVQALHILAFDMAMKRLFRELQWWRRELDEIRKYDELDDSYCVGLEMCCFIQS</sequence>
<reference evidence="1 2" key="1">
    <citation type="submission" date="2018-06" db="EMBL/GenBank/DDBJ databases">
        <title>Genome Sequence of the Brown Rot Fungal Pathogen Monilinia fructigena.</title>
        <authorList>
            <person name="Landi L."/>
            <person name="De Miccolis Angelini R.M."/>
            <person name="Pollastro S."/>
            <person name="Abate D."/>
            <person name="Faretra F."/>
            <person name="Romanazzi G."/>
        </authorList>
    </citation>
    <scope>NUCLEOTIDE SEQUENCE [LARGE SCALE GENOMIC DNA]</scope>
    <source>
        <strain evidence="1 2">Mfrg269</strain>
    </source>
</reference>
<protein>
    <submittedName>
        <fullName evidence="1">Uncharacterized protein</fullName>
    </submittedName>
</protein>